<evidence type="ECO:0000256" key="1">
    <source>
        <dbReference type="SAM" id="SignalP"/>
    </source>
</evidence>
<dbReference type="PROSITE" id="PS51318">
    <property type="entry name" value="TAT"/>
    <property type="match status" value="1"/>
</dbReference>
<feature type="signal peptide" evidence="1">
    <location>
        <begin position="1"/>
        <end position="34"/>
    </location>
</feature>
<protein>
    <submittedName>
        <fullName evidence="3">NitT/TauT family transport system substrate-binding protein</fullName>
    </submittedName>
</protein>
<evidence type="ECO:0000313" key="4">
    <source>
        <dbReference type="Proteomes" id="UP000243904"/>
    </source>
</evidence>
<dbReference type="GO" id="GO:0009228">
    <property type="term" value="P:thiamine biosynthetic process"/>
    <property type="evidence" value="ECO:0007669"/>
    <property type="project" value="InterPro"/>
</dbReference>
<dbReference type="AlphaFoldDB" id="A0A1H1SMP7"/>
<dbReference type="Proteomes" id="UP000243904">
    <property type="component" value="Chromosome I"/>
</dbReference>
<keyword evidence="4" id="KW-1185">Reference proteome</keyword>
<name>A0A1H1SMP7_9BRAD</name>
<organism evidence="3 4">
    <name type="scientific">Bradyrhizobium canariense</name>
    <dbReference type="NCBI Taxonomy" id="255045"/>
    <lineage>
        <taxon>Bacteria</taxon>
        <taxon>Pseudomonadati</taxon>
        <taxon>Pseudomonadota</taxon>
        <taxon>Alphaproteobacteria</taxon>
        <taxon>Hyphomicrobiales</taxon>
        <taxon>Nitrobacteraceae</taxon>
        <taxon>Bradyrhizobium</taxon>
    </lineage>
</organism>
<dbReference type="InterPro" id="IPR006311">
    <property type="entry name" value="TAT_signal"/>
</dbReference>
<dbReference type="SUPFAM" id="SSF53850">
    <property type="entry name" value="Periplasmic binding protein-like II"/>
    <property type="match status" value="1"/>
</dbReference>
<evidence type="ECO:0000313" key="3">
    <source>
        <dbReference type="EMBL" id="SDS49294.1"/>
    </source>
</evidence>
<keyword evidence="1" id="KW-0732">Signal</keyword>
<dbReference type="InterPro" id="IPR027939">
    <property type="entry name" value="NMT1/THI5"/>
</dbReference>
<evidence type="ECO:0000259" key="2">
    <source>
        <dbReference type="Pfam" id="PF09084"/>
    </source>
</evidence>
<feature type="chain" id="PRO_5009260177" evidence="1">
    <location>
        <begin position="35"/>
        <end position="339"/>
    </location>
</feature>
<dbReference type="RefSeq" id="WP_146687256.1">
    <property type="nucleotide sequence ID" value="NZ_LT629750.1"/>
</dbReference>
<sequence>MSNVVIRGRLAGAAIALAAILSGSLALAPAAAQAQTPVTVRVDVYFYGSHVPILYGIVDGIYKKHGLDVTAQTGRGSATTIQTVVAGTDQFGFADGGTLVKFAAQGLQAKQIVGMLQTNPSIIMSMAEANIKGPKDLAGRKGGFGTGSAPEQIFPAFLKAAGVDGSAIQKVGVDIPTRDSLFLQKQTDFSFGYSVTQLPLMEEKCACKIDVIAYPKYGLNPISNGIVVSTKYAAENPEIVKKFAQATVEAIDASIKSPEKAIDAFFEYAKSTQLSRQVVTKQWEETVKLLHTDATKSKPTGVMDAGDWQKSIDLLVEYASVPKDTVKPEMVFTNEYLAQ</sequence>
<dbReference type="EMBL" id="LT629750">
    <property type="protein sequence ID" value="SDS49294.1"/>
    <property type="molecule type" value="Genomic_DNA"/>
</dbReference>
<dbReference type="PANTHER" id="PTHR31528">
    <property type="entry name" value="4-AMINO-5-HYDROXYMETHYL-2-METHYLPYRIMIDINE PHOSPHATE SYNTHASE THI11-RELATED"/>
    <property type="match status" value="1"/>
</dbReference>
<feature type="domain" description="SsuA/THI5-like" evidence="2">
    <location>
        <begin position="49"/>
        <end position="261"/>
    </location>
</feature>
<dbReference type="PANTHER" id="PTHR31528:SF15">
    <property type="entry name" value="RIBOFLAVIN-BINDING PROTEIN RIBY"/>
    <property type="match status" value="1"/>
</dbReference>
<accession>A0A1H1SMP7</accession>
<dbReference type="Pfam" id="PF09084">
    <property type="entry name" value="NMT1"/>
    <property type="match status" value="1"/>
</dbReference>
<dbReference type="InterPro" id="IPR015168">
    <property type="entry name" value="SsuA/THI5"/>
</dbReference>
<proteinExistence type="predicted"/>
<gene>
    <name evidence="3" type="ORF">SAMN05444158_2226</name>
</gene>
<reference evidence="4" key="1">
    <citation type="submission" date="2016-10" db="EMBL/GenBank/DDBJ databases">
        <authorList>
            <person name="Varghese N."/>
            <person name="Submissions S."/>
        </authorList>
    </citation>
    <scope>NUCLEOTIDE SEQUENCE [LARGE SCALE GENOMIC DNA]</scope>
    <source>
        <strain evidence="4">GAS369</strain>
    </source>
</reference>
<dbReference type="Gene3D" id="3.40.190.10">
    <property type="entry name" value="Periplasmic binding protein-like II"/>
    <property type="match status" value="2"/>
</dbReference>